<accession>A0AAE3M2B4</accession>
<protein>
    <submittedName>
        <fullName evidence="6">HlyD family efflux transporter periplasmic adaptor subunit</fullName>
    </submittedName>
</protein>
<evidence type="ECO:0000259" key="5">
    <source>
        <dbReference type="Pfam" id="PF25990"/>
    </source>
</evidence>
<dbReference type="RefSeq" id="WP_301189233.1">
    <property type="nucleotide sequence ID" value="NZ_JAPDPJ010000005.1"/>
</dbReference>
<feature type="transmembrane region" description="Helical" evidence="4">
    <location>
        <begin position="9"/>
        <end position="27"/>
    </location>
</feature>
<sequence>MKKFIQNKPLLYGSIIIVVIALSWLIFAHDNIDNNVIAKVERTNFIQEVIAEGEIVAQEYETINIPDIMKNNELEIWYLKITDLVSEGKKVKKGDFIAKLDPTDVESRLKTVSDNIEEFSNNLQTAKLDSAIELSQKRDAIINAKDNLEESKITVEQSQYESKATQRQAQISLKKANLDLKTAERNYSKEIQKHKSKVVRLEKRLEHETNIKNQLEELKSKLYVTSPSEGMVVYGKGWRGRKIKVDDEVGRWQPVIATIPNLNTLESQAVVKEIDISKVQLNQEVNLTIDAFPKEVFKGKITKIANIGQAISGTRMNGFTILINIENTNKKILPGMTTYNKIIVSDTDSALVVPREAVFGNDSIKYVYKKNLNNIKKVNVIISGENETHMRVIDGLKEGDKVLLEEPEV</sequence>
<dbReference type="Gene3D" id="2.40.30.170">
    <property type="match status" value="1"/>
</dbReference>
<evidence type="ECO:0000256" key="4">
    <source>
        <dbReference type="SAM" id="Phobius"/>
    </source>
</evidence>
<proteinExistence type="predicted"/>
<dbReference type="InterPro" id="IPR050465">
    <property type="entry name" value="UPF0194_transport"/>
</dbReference>
<dbReference type="Pfam" id="PF25990">
    <property type="entry name" value="Beta-barrel_YknX"/>
    <property type="match status" value="1"/>
</dbReference>
<comment type="subcellular location">
    <subcellularLocation>
        <location evidence="1">Cell envelope</location>
    </subcellularLocation>
</comment>
<keyword evidence="7" id="KW-1185">Reference proteome</keyword>
<keyword evidence="2 3" id="KW-0175">Coiled coil</keyword>
<evidence type="ECO:0000256" key="3">
    <source>
        <dbReference type="SAM" id="Coils"/>
    </source>
</evidence>
<feature type="coiled-coil region" evidence="3">
    <location>
        <begin position="109"/>
        <end position="218"/>
    </location>
</feature>
<dbReference type="AlphaFoldDB" id="A0AAE3M2B4"/>
<dbReference type="Proteomes" id="UP001209229">
    <property type="component" value="Unassembled WGS sequence"/>
</dbReference>
<reference evidence="6" key="1">
    <citation type="submission" date="2022-10" db="EMBL/GenBank/DDBJ databases">
        <authorList>
            <person name="Yu W.X."/>
        </authorList>
    </citation>
    <scope>NUCLEOTIDE SEQUENCE</scope>
    <source>
        <strain evidence="6">AAT</strain>
    </source>
</reference>
<keyword evidence="4" id="KW-1133">Transmembrane helix</keyword>
<comment type="caution">
    <text evidence="6">The sequence shown here is derived from an EMBL/GenBank/DDBJ whole genome shotgun (WGS) entry which is preliminary data.</text>
</comment>
<evidence type="ECO:0000313" key="6">
    <source>
        <dbReference type="EMBL" id="MCW3785661.1"/>
    </source>
</evidence>
<dbReference type="Gene3D" id="2.40.420.20">
    <property type="match status" value="1"/>
</dbReference>
<dbReference type="InterPro" id="IPR058636">
    <property type="entry name" value="Beta-barrel_YknX"/>
</dbReference>
<dbReference type="GO" id="GO:0030313">
    <property type="term" value="C:cell envelope"/>
    <property type="evidence" value="ECO:0007669"/>
    <property type="project" value="UniProtKB-SubCell"/>
</dbReference>
<dbReference type="PANTHER" id="PTHR32347">
    <property type="entry name" value="EFFLUX SYSTEM COMPONENT YKNX-RELATED"/>
    <property type="match status" value="1"/>
</dbReference>
<evidence type="ECO:0000256" key="1">
    <source>
        <dbReference type="ARBA" id="ARBA00004196"/>
    </source>
</evidence>
<evidence type="ECO:0000313" key="7">
    <source>
        <dbReference type="Proteomes" id="UP001209229"/>
    </source>
</evidence>
<dbReference type="EMBL" id="JAPDPJ010000005">
    <property type="protein sequence ID" value="MCW3785661.1"/>
    <property type="molecule type" value="Genomic_DNA"/>
</dbReference>
<evidence type="ECO:0000256" key="2">
    <source>
        <dbReference type="ARBA" id="ARBA00023054"/>
    </source>
</evidence>
<feature type="domain" description="YknX-like beta-barrel" evidence="5">
    <location>
        <begin position="268"/>
        <end position="339"/>
    </location>
</feature>
<organism evidence="6 7">
    <name type="scientific">Plebeiibacterium sediminum</name>
    <dbReference type="NCBI Taxonomy" id="2992112"/>
    <lineage>
        <taxon>Bacteria</taxon>
        <taxon>Pseudomonadati</taxon>
        <taxon>Bacteroidota</taxon>
        <taxon>Bacteroidia</taxon>
        <taxon>Marinilabiliales</taxon>
        <taxon>Marinilabiliaceae</taxon>
        <taxon>Plebeiibacterium</taxon>
    </lineage>
</organism>
<gene>
    <name evidence="6" type="ORF">OM075_04245</name>
</gene>
<keyword evidence="4" id="KW-0472">Membrane</keyword>
<name>A0AAE3M2B4_9BACT</name>
<keyword evidence="4" id="KW-0812">Transmembrane</keyword>